<accession>A0A085VHU0</accession>
<comment type="caution">
    <text evidence="1">The sequence shown here is derived from an EMBL/GenBank/DDBJ whole genome shotgun (WGS) entry which is preliminary data.</text>
</comment>
<sequence length="97" mass="10604">MNENQFKLTPTQLAFFKDFTRDAVTAALSQTSSPDKVASFLKEIDLTPLALEVAQAMLSKTTFTAIKRVDRFMQSDEYVEVMGAVAGALANIAQAVK</sequence>
<name>A0A085VHU0_PSESX</name>
<dbReference type="Proteomes" id="UP000028643">
    <property type="component" value="Unassembled WGS sequence"/>
</dbReference>
<protein>
    <submittedName>
        <fullName evidence="1">Uncharacterized protein</fullName>
    </submittedName>
</protein>
<dbReference type="Pfam" id="PF24090">
    <property type="entry name" value="DUF7375"/>
    <property type="match status" value="1"/>
</dbReference>
<dbReference type="AlphaFoldDB" id="A0A085VHU0"/>
<reference evidence="1 2" key="1">
    <citation type="submission" date="2014-07" db="EMBL/GenBank/DDBJ databases">
        <title>Draft Genome Sequences of Environmental Pseudomonas syringae strains.</title>
        <authorList>
            <person name="Baltrus D.A."/>
            <person name="Berge O."/>
            <person name="Morris C."/>
        </authorList>
    </citation>
    <scope>NUCLEOTIDE SEQUENCE [LARGE SCALE GENOMIC DNA]</scope>
    <source>
        <strain evidence="1 2">CEB003</strain>
    </source>
</reference>
<dbReference type="InterPro" id="IPR055799">
    <property type="entry name" value="DUF7375"/>
</dbReference>
<dbReference type="RefSeq" id="WP_047572144.1">
    <property type="nucleotide sequence ID" value="NZ_JPQT01000041.1"/>
</dbReference>
<evidence type="ECO:0000313" key="1">
    <source>
        <dbReference type="EMBL" id="KFE55003.1"/>
    </source>
</evidence>
<evidence type="ECO:0000313" key="2">
    <source>
        <dbReference type="Proteomes" id="UP000028643"/>
    </source>
</evidence>
<dbReference type="PATRIC" id="fig|317.174.peg.604"/>
<gene>
    <name evidence="1" type="ORF">IV02_02990</name>
</gene>
<dbReference type="EMBL" id="JPQT01000041">
    <property type="protein sequence ID" value="KFE55003.1"/>
    <property type="molecule type" value="Genomic_DNA"/>
</dbReference>
<organism evidence="1 2">
    <name type="scientific">Pseudomonas syringae</name>
    <dbReference type="NCBI Taxonomy" id="317"/>
    <lineage>
        <taxon>Bacteria</taxon>
        <taxon>Pseudomonadati</taxon>
        <taxon>Pseudomonadota</taxon>
        <taxon>Gammaproteobacteria</taxon>
        <taxon>Pseudomonadales</taxon>
        <taxon>Pseudomonadaceae</taxon>
        <taxon>Pseudomonas</taxon>
    </lineage>
</organism>
<proteinExistence type="predicted"/>